<feature type="domain" description="Helicase C-terminal" evidence="14">
    <location>
        <begin position="280"/>
        <end position="426"/>
    </location>
</feature>
<dbReference type="InterPro" id="IPR014014">
    <property type="entry name" value="RNA_helicase_DEAD_Q_motif"/>
</dbReference>
<evidence type="ECO:0000256" key="11">
    <source>
        <dbReference type="PROSITE-ProRule" id="PRU00552"/>
    </source>
</evidence>
<dbReference type="FunFam" id="3.40.50.300:FF:000865">
    <property type="entry name" value="ATP-dependent RNA helicase DDX54"/>
    <property type="match status" value="1"/>
</dbReference>
<evidence type="ECO:0000259" key="14">
    <source>
        <dbReference type="PROSITE" id="PS51194"/>
    </source>
</evidence>
<dbReference type="InterPro" id="IPR027417">
    <property type="entry name" value="P-loop_NTPase"/>
</dbReference>
<dbReference type="InterPro" id="IPR011545">
    <property type="entry name" value="DEAD/DEAH_box_helicase_dom"/>
</dbReference>
<evidence type="ECO:0000259" key="13">
    <source>
        <dbReference type="PROSITE" id="PS51192"/>
    </source>
</evidence>
<evidence type="ECO:0000256" key="3">
    <source>
        <dbReference type="ARBA" id="ARBA00012552"/>
    </source>
</evidence>
<dbReference type="GO" id="GO:0005524">
    <property type="term" value="F:ATP binding"/>
    <property type="evidence" value="ECO:0007669"/>
    <property type="project" value="UniProtKB-KW"/>
</dbReference>
<dbReference type="CDD" id="cd17959">
    <property type="entry name" value="DEADc_DDX54"/>
    <property type="match status" value="1"/>
</dbReference>
<dbReference type="GO" id="GO:0003724">
    <property type="term" value="F:RNA helicase activity"/>
    <property type="evidence" value="ECO:0007669"/>
    <property type="project" value="UniProtKB-EC"/>
</dbReference>
<protein>
    <recommendedName>
        <fullName evidence="3">RNA helicase</fullName>
        <ecNumber evidence="3">3.6.4.13</ecNumber>
    </recommendedName>
</protein>
<feature type="region of interest" description="Disordered" evidence="12">
    <location>
        <begin position="724"/>
        <end position="824"/>
    </location>
</feature>
<evidence type="ECO:0000256" key="9">
    <source>
        <dbReference type="ARBA" id="ARBA00023242"/>
    </source>
</evidence>
<dbReference type="SMART" id="SM00487">
    <property type="entry name" value="DEXDc"/>
    <property type="match status" value="1"/>
</dbReference>
<dbReference type="PROSITE" id="PS51194">
    <property type="entry name" value="HELICASE_CTER"/>
    <property type="match status" value="1"/>
</dbReference>
<accession>A0A6F9DBI6</accession>
<dbReference type="SMART" id="SM00490">
    <property type="entry name" value="HELICc"/>
    <property type="match status" value="1"/>
</dbReference>
<dbReference type="GO" id="GO:0016787">
    <property type="term" value="F:hydrolase activity"/>
    <property type="evidence" value="ECO:0007669"/>
    <property type="project" value="UniProtKB-KW"/>
</dbReference>
<dbReference type="EMBL" id="LR784441">
    <property type="protein sequence ID" value="CAB3237194.1"/>
    <property type="molecule type" value="mRNA"/>
</dbReference>
<dbReference type="InterPro" id="IPR012541">
    <property type="entry name" value="DBP10_C"/>
</dbReference>
<keyword evidence="5" id="KW-0378">Hydrolase</keyword>
<evidence type="ECO:0000256" key="10">
    <source>
        <dbReference type="ARBA" id="ARBA00047984"/>
    </source>
</evidence>
<feature type="compositionally biased region" description="Basic and acidic residues" evidence="12">
    <location>
        <begin position="789"/>
        <end position="800"/>
    </location>
</feature>
<evidence type="ECO:0000313" key="16">
    <source>
        <dbReference type="EMBL" id="CAB3237194.1"/>
    </source>
</evidence>
<feature type="domain" description="DEAD-box RNA helicase Q" evidence="15">
    <location>
        <begin position="50"/>
        <end position="78"/>
    </location>
</feature>
<dbReference type="PANTHER" id="PTHR47959">
    <property type="entry name" value="ATP-DEPENDENT RNA HELICASE RHLE-RELATED"/>
    <property type="match status" value="1"/>
</dbReference>
<evidence type="ECO:0000256" key="1">
    <source>
        <dbReference type="ARBA" id="ARBA00004604"/>
    </source>
</evidence>
<comment type="catalytic activity">
    <reaction evidence="10">
        <text>ATP + H2O = ADP + phosphate + H(+)</text>
        <dbReference type="Rhea" id="RHEA:13065"/>
        <dbReference type="ChEBI" id="CHEBI:15377"/>
        <dbReference type="ChEBI" id="CHEBI:15378"/>
        <dbReference type="ChEBI" id="CHEBI:30616"/>
        <dbReference type="ChEBI" id="CHEBI:43474"/>
        <dbReference type="ChEBI" id="CHEBI:456216"/>
        <dbReference type="EC" id="3.6.4.13"/>
    </reaction>
</comment>
<feature type="domain" description="Helicase ATP-binding" evidence="13">
    <location>
        <begin position="81"/>
        <end position="253"/>
    </location>
</feature>
<dbReference type="InterPro" id="IPR050079">
    <property type="entry name" value="DEAD_box_RNA_helicase"/>
</dbReference>
<organism evidence="16">
    <name type="scientific">Phallusia mammillata</name>
    <dbReference type="NCBI Taxonomy" id="59560"/>
    <lineage>
        <taxon>Eukaryota</taxon>
        <taxon>Metazoa</taxon>
        <taxon>Chordata</taxon>
        <taxon>Tunicata</taxon>
        <taxon>Ascidiacea</taxon>
        <taxon>Phlebobranchia</taxon>
        <taxon>Ascidiidae</taxon>
        <taxon>Phallusia</taxon>
    </lineage>
</organism>
<keyword evidence="6 16" id="KW-0347">Helicase</keyword>
<dbReference type="PROSITE" id="PS00039">
    <property type="entry name" value="DEAD_ATP_HELICASE"/>
    <property type="match status" value="1"/>
</dbReference>
<evidence type="ECO:0000256" key="7">
    <source>
        <dbReference type="ARBA" id="ARBA00022840"/>
    </source>
</evidence>
<evidence type="ECO:0000256" key="6">
    <source>
        <dbReference type="ARBA" id="ARBA00022806"/>
    </source>
</evidence>
<feature type="short sequence motif" description="Q motif" evidence="11">
    <location>
        <begin position="50"/>
        <end position="78"/>
    </location>
</feature>
<dbReference type="AlphaFoldDB" id="A0A6F9DBI6"/>
<evidence type="ECO:0000256" key="12">
    <source>
        <dbReference type="SAM" id="MobiDB-lite"/>
    </source>
</evidence>
<comment type="subcellular location">
    <subcellularLocation>
        <location evidence="1">Nucleus</location>
        <location evidence="1">Nucleolus</location>
    </subcellularLocation>
</comment>
<evidence type="ECO:0000256" key="5">
    <source>
        <dbReference type="ARBA" id="ARBA00022801"/>
    </source>
</evidence>
<dbReference type="Pfam" id="PF00270">
    <property type="entry name" value="DEAD"/>
    <property type="match status" value="1"/>
</dbReference>
<evidence type="ECO:0000256" key="8">
    <source>
        <dbReference type="ARBA" id="ARBA00022884"/>
    </source>
</evidence>
<dbReference type="Gene3D" id="3.40.50.300">
    <property type="entry name" value="P-loop containing nucleotide triphosphate hydrolases"/>
    <property type="match status" value="2"/>
</dbReference>
<name>A0A6F9DBI6_9ASCI</name>
<dbReference type="PANTHER" id="PTHR47959:SF8">
    <property type="entry name" value="RNA HELICASE"/>
    <property type="match status" value="1"/>
</dbReference>
<keyword evidence="8" id="KW-0694">RNA-binding</keyword>
<comment type="similarity">
    <text evidence="2">Belongs to the DEAD box helicase family. DDX54/DBP10 subfamily.</text>
</comment>
<dbReference type="InterPro" id="IPR014001">
    <property type="entry name" value="Helicase_ATP-bd"/>
</dbReference>
<dbReference type="SMART" id="SM01123">
    <property type="entry name" value="DBP10CT"/>
    <property type="match status" value="1"/>
</dbReference>
<evidence type="ECO:0000256" key="2">
    <source>
        <dbReference type="ARBA" id="ARBA00010379"/>
    </source>
</evidence>
<dbReference type="SUPFAM" id="SSF52540">
    <property type="entry name" value="P-loop containing nucleoside triphosphate hydrolases"/>
    <property type="match status" value="2"/>
</dbReference>
<dbReference type="InterPro" id="IPR033517">
    <property type="entry name" value="DDX54/DBP10_DEAD-box_helicase"/>
</dbReference>
<feature type="compositionally biased region" description="Basic residues" evidence="12">
    <location>
        <begin position="801"/>
        <end position="824"/>
    </location>
</feature>
<evidence type="ECO:0000256" key="4">
    <source>
        <dbReference type="ARBA" id="ARBA00022741"/>
    </source>
</evidence>
<keyword evidence="9" id="KW-0539">Nucleus</keyword>
<dbReference type="Pfam" id="PF00271">
    <property type="entry name" value="Helicase_C"/>
    <property type="match status" value="1"/>
</dbReference>
<dbReference type="GO" id="GO:0005829">
    <property type="term" value="C:cytosol"/>
    <property type="evidence" value="ECO:0007669"/>
    <property type="project" value="TreeGrafter"/>
</dbReference>
<evidence type="ECO:0000259" key="15">
    <source>
        <dbReference type="PROSITE" id="PS51195"/>
    </source>
</evidence>
<gene>
    <name evidence="16" type="primary">Ddx54</name>
</gene>
<dbReference type="InterPro" id="IPR000629">
    <property type="entry name" value="RNA-helicase_DEAD-box_CS"/>
</dbReference>
<dbReference type="Pfam" id="PF08147">
    <property type="entry name" value="DBP10CT"/>
    <property type="match status" value="1"/>
</dbReference>
<sequence>MGVDHAESQVKQSNITELVSLVDDVGYTSEAELDTRKLVSQVNRKKKKSGGFQSMGLSHLIYKGIIKKGYKVPTPIQRKCIPLIMDDKDVVAMARTGSGKTAAFLIPLFEKLQTRQSTIGARGLLLAPTRELALQTMKFFKELGRFTTLKAACILGGDKMDDQFAALHENPDVIVATPGRLMHVLVEMELRLSCVQYVVFDEADRLFELGFHEHLHEILKRLPEDRQTLLFSATLPKQLIEFAKAGLNDPTLVRLDVDSKLSDQLKLAFLHCRFEDKLPVLLHLLRNVFSETEQTVVFVPTKHHVEYIKEVLLQFEIVCSYVYSSLDQTARIINLSKFRNKTTMILLVTDVAARGLDIPMLDNVVNYSFPSKSKLFVHRVGRVARAGRTGTAYSIVCPDELPYVIDLHLFLGRPLSFVNPNENYQAWDSLYGSVAQVVIDEERSTLASIAKNSELQALQKVSENAYKQYYKSRPAAASESIKRTKEILISTKIGIHPIYGDVIDSSESARLELLSNVKKYKPTSTIFEIGATTKSTGAAVMKKTRKRNIKFVDKYKEKIKTLKDDVTLHNNISKGSQHSEMDDEDKVTEEELKDVFARVIKPSSTGFMEKKKFKKRRQNFRDEQFFIGYTPKDHHTESGLSVASGQVSFAKEASNVSLDLMGDEDVQLRKQRAQKKVWDRKRKKFVNAQDVGPAKKKIKTESGRVISATYKKNIYAEWKKKTKFDERDGQGEVDGKEDWRGGRCRNKRFQKKAGGFQNKSSSDNYENGGKFGRPGRGKSANHGGKQGKVRSELKRPEQILKARKQTKQKQKLKQKRRPRNTRKR</sequence>
<keyword evidence="4" id="KW-0547">Nucleotide-binding</keyword>
<dbReference type="PROSITE" id="PS51195">
    <property type="entry name" value="Q_MOTIF"/>
    <property type="match status" value="1"/>
</dbReference>
<dbReference type="EC" id="3.6.4.13" evidence="3"/>
<feature type="compositionally biased region" description="Basic residues" evidence="12">
    <location>
        <begin position="742"/>
        <end position="751"/>
    </location>
</feature>
<keyword evidence="7" id="KW-0067">ATP-binding</keyword>
<dbReference type="InterPro" id="IPR001650">
    <property type="entry name" value="Helicase_C-like"/>
</dbReference>
<dbReference type="GO" id="GO:0003723">
    <property type="term" value="F:RNA binding"/>
    <property type="evidence" value="ECO:0007669"/>
    <property type="project" value="UniProtKB-KW"/>
</dbReference>
<dbReference type="CDD" id="cd18787">
    <property type="entry name" value="SF2_C_DEAD"/>
    <property type="match status" value="1"/>
</dbReference>
<dbReference type="GO" id="GO:0005730">
    <property type="term" value="C:nucleolus"/>
    <property type="evidence" value="ECO:0007669"/>
    <property type="project" value="UniProtKB-SubCell"/>
</dbReference>
<reference evidence="16" key="1">
    <citation type="submission" date="2020-04" db="EMBL/GenBank/DDBJ databases">
        <authorList>
            <person name="Neveu A P."/>
        </authorList>
    </citation>
    <scope>NUCLEOTIDE SEQUENCE</scope>
    <source>
        <tissue evidence="16">Whole embryo</tissue>
    </source>
</reference>
<proteinExistence type="evidence at transcript level"/>
<dbReference type="PROSITE" id="PS51192">
    <property type="entry name" value="HELICASE_ATP_BIND_1"/>
    <property type="match status" value="1"/>
</dbReference>
<feature type="compositionally biased region" description="Basic and acidic residues" evidence="12">
    <location>
        <begin position="724"/>
        <end position="741"/>
    </location>
</feature>